<organism evidence="1 2">
    <name type="scientific">Nocardiopsis gilva YIM 90087</name>
    <dbReference type="NCBI Taxonomy" id="1235441"/>
    <lineage>
        <taxon>Bacteria</taxon>
        <taxon>Bacillati</taxon>
        <taxon>Actinomycetota</taxon>
        <taxon>Actinomycetes</taxon>
        <taxon>Streptosporangiales</taxon>
        <taxon>Nocardiopsidaceae</taxon>
        <taxon>Nocardiopsis</taxon>
    </lineage>
</organism>
<evidence type="ECO:0000313" key="1">
    <source>
        <dbReference type="EMBL" id="ASU82481.1"/>
    </source>
</evidence>
<dbReference type="Proteomes" id="UP000215005">
    <property type="component" value="Chromosome"/>
</dbReference>
<dbReference type="EMBL" id="CP022753">
    <property type="protein sequence ID" value="ASU82481.1"/>
    <property type="molecule type" value="Genomic_DNA"/>
</dbReference>
<dbReference type="OrthoDB" id="4565736at2"/>
<proteinExistence type="predicted"/>
<sequence>MSTPREELAQLVEELPEDMVPEVLASARAKLALAGGWPPAWFGAAESGETDLSQRVDDILAEGFGQ</sequence>
<name>A0A223S2Y2_9ACTN</name>
<evidence type="ECO:0000313" key="2">
    <source>
        <dbReference type="Proteomes" id="UP000215005"/>
    </source>
</evidence>
<dbReference type="KEGG" id="ngv:CDO52_06505"/>
<reference evidence="1 2" key="1">
    <citation type="submission" date="2017-08" db="EMBL/GenBank/DDBJ databases">
        <title>The complete genome sequence of Nocardiopsis gilva YIM 90087.</title>
        <authorList>
            <person name="Yin M."/>
            <person name="Tang S."/>
        </authorList>
    </citation>
    <scope>NUCLEOTIDE SEQUENCE [LARGE SCALE GENOMIC DNA]</scope>
    <source>
        <strain evidence="1 2">YIM 90087</strain>
    </source>
</reference>
<gene>
    <name evidence="1" type="ORF">CDO52_06505</name>
</gene>
<protein>
    <submittedName>
        <fullName evidence="1">Uncharacterized protein</fullName>
    </submittedName>
</protein>
<dbReference type="RefSeq" id="WP_017619930.1">
    <property type="nucleotide sequence ID" value="NZ_CP022753.1"/>
</dbReference>
<accession>A0A223S2Y2</accession>
<dbReference type="AlphaFoldDB" id="A0A223S2Y2"/>
<keyword evidence="2" id="KW-1185">Reference proteome</keyword>